<comment type="caution">
    <text evidence="2">The sequence shown here is derived from an EMBL/GenBank/DDBJ whole genome shotgun (WGS) entry which is preliminary data.</text>
</comment>
<dbReference type="EMBL" id="CAICTM010001413">
    <property type="protein sequence ID" value="CAB9523432.1"/>
    <property type="molecule type" value="Genomic_DNA"/>
</dbReference>
<organism evidence="2 3">
    <name type="scientific">Seminavis robusta</name>
    <dbReference type="NCBI Taxonomy" id="568900"/>
    <lineage>
        <taxon>Eukaryota</taxon>
        <taxon>Sar</taxon>
        <taxon>Stramenopiles</taxon>
        <taxon>Ochrophyta</taxon>
        <taxon>Bacillariophyta</taxon>
        <taxon>Bacillariophyceae</taxon>
        <taxon>Bacillariophycidae</taxon>
        <taxon>Naviculales</taxon>
        <taxon>Naviculaceae</taxon>
        <taxon>Seminavis</taxon>
    </lineage>
</organism>
<accession>A0A9N8EKI7</accession>
<evidence type="ECO:0000256" key="1">
    <source>
        <dbReference type="SAM" id="MobiDB-lite"/>
    </source>
</evidence>
<evidence type="ECO:0000313" key="2">
    <source>
        <dbReference type="EMBL" id="CAB9523432.1"/>
    </source>
</evidence>
<dbReference type="Proteomes" id="UP001153069">
    <property type="component" value="Unassembled WGS sequence"/>
</dbReference>
<feature type="compositionally biased region" description="Acidic residues" evidence="1">
    <location>
        <begin position="96"/>
        <end position="109"/>
    </location>
</feature>
<protein>
    <submittedName>
        <fullName evidence="2">Uncharacterized protein</fullName>
    </submittedName>
</protein>
<dbReference type="AlphaFoldDB" id="A0A9N8EKI7"/>
<keyword evidence="3" id="KW-1185">Reference proteome</keyword>
<evidence type="ECO:0000313" key="3">
    <source>
        <dbReference type="Proteomes" id="UP001153069"/>
    </source>
</evidence>
<gene>
    <name evidence="2" type="ORF">SEMRO_1415_G270770.1</name>
</gene>
<name>A0A9N8EKI7_9STRA</name>
<feature type="compositionally biased region" description="Basic and acidic residues" evidence="1">
    <location>
        <begin position="110"/>
        <end position="120"/>
    </location>
</feature>
<reference evidence="2" key="1">
    <citation type="submission" date="2020-06" db="EMBL/GenBank/DDBJ databases">
        <authorList>
            <consortium name="Plant Systems Biology data submission"/>
        </authorList>
    </citation>
    <scope>NUCLEOTIDE SEQUENCE</scope>
    <source>
        <strain evidence="2">D6</strain>
    </source>
</reference>
<sequence>MIASISTTLAQALSMDVFIADAVKIAAAVLAVYGFTWLQTECRSLDEGILEDCGSYFCAEHKEKSEEEGESRESGNLFLIMAQAATAPFSESMGAEIDESEREDEEEETEPHKETEEATRARRSSLTSLSSEPELWRMVLSTGASFNQGPRRSFVHVESS</sequence>
<proteinExistence type="predicted"/>
<feature type="region of interest" description="Disordered" evidence="1">
    <location>
        <begin position="87"/>
        <end position="130"/>
    </location>
</feature>